<evidence type="ECO:0000313" key="9">
    <source>
        <dbReference type="EMBL" id="AVA17388.1"/>
    </source>
</evidence>
<keyword evidence="2 6" id="KW-0645">Protease</keyword>
<dbReference type="EMBL" id="KY661301">
    <property type="protein sequence ID" value="AVA17388.1"/>
    <property type="molecule type" value="mRNA"/>
</dbReference>
<sequence>MLRYLVLASLIACSLSAVPKAKRPRLDGRIVGGRPADIADYPYQLSFEYYGSHMCGASIISPNWVVTAAHCVDGVSASSATFRAGSSIRESGGSVHQATQLIANPNYDYYTIDFDVAVARVSPAFSYGTGVQPIPLASSEPSAGQIATVSGWGTTSEGGSTLPSQLQVVSVPIVSRSECNQAYSDYGGITDNMICAAEQQGGKDACQGDSGGPLVVNGQLAGIVSWGVGCAEQGYPGVYSNVASLKGFITEQTGVN</sequence>
<evidence type="ECO:0000256" key="4">
    <source>
        <dbReference type="ARBA" id="ARBA00022825"/>
    </source>
</evidence>
<dbReference type="PANTHER" id="PTHR24276">
    <property type="entry name" value="POLYSERASE-RELATED"/>
    <property type="match status" value="1"/>
</dbReference>
<dbReference type="PANTHER" id="PTHR24276:SF91">
    <property type="entry name" value="AT26814P-RELATED"/>
    <property type="match status" value="1"/>
</dbReference>
<dbReference type="InterPro" id="IPR001314">
    <property type="entry name" value="Peptidase_S1A"/>
</dbReference>
<name>A0A2P0XIZ8_PERAM</name>
<keyword evidence="3 6" id="KW-0378">Hydrolase</keyword>
<dbReference type="Gene3D" id="2.40.10.10">
    <property type="entry name" value="Trypsin-like serine proteases"/>
    <property type="match status" value="2"/>
</dbReference>
<evidence type="ECO:0000256" key="6">
    <source>
        <dbReference type="RuleBase" id="RU363034"/>
    </source>
</evidence>
<evidence type="ECO:0000256" key="3">
    <source>
        <dbReference type="ARBA" id="ARBA00022801"/>
    </source>
</evidence>
<dbReference type="GeneID" id="138698103"/>
<comment type="similarity">
    <text evidence="1">Belongs to the peptidase S1 family.</text>
</comment>
<dbReference type="GO" id="GO:0006508">
    <property type="term" value="P:proteolysis"/>
    <property type="evidence" value="ECO:0007669"/>
    <property type="project" value="UniProtKB-KW"/>
</dbReference>
<dbReference type="InterPro" id="IPR050430">
    <property type="entry name" value="Peptidase_S1"/>
</dbReference>
<evidence type="ECO:0000256" key="1">
    <source>
        <dbReference type="ARBA" id="ARBA00007664"/>
    </source>
</evidence>
<dbReference type="PROSITE" id="PS00134">
    <property type="entry name" value="TRYPSIN_HIS"/>
    <property type="match status" value="1"/>
</dbReference>
<keyword evidence="7" id="KW-0732">Signal</keyword>
<evidence type="ECO:0000256" key="2">
    <source>
        <dbReference type="ARBA" id="ARBA00022670"/>
    </source>
</evidence>
<proteinExistence type="evidence at transcript level"/>
<dbReference type="RefSeq" id="XP_069679933.1">
    <property type="nucleotide sequence ID" value="XM_069823832.1"/>
</dbReference>
<dbReference type="SMART" id="SM00020">
    <property type="entry name" value="Tryp_SPc"/>
    <property type="match status" value="1"/>
</dbReference>
<protein>
    <submittedName>
        <fullName evidence="9">Putative Per a 10 allergen variant</fullName>
    </submittedName>
</protein>
<dbReference type="InterPro" id="IPR009003">
    <property type="entry name" value="Peptidase_S1_PA"/>
</dbReference>
<dbReference type="CDD" id="cd00190">
    <property type="entry name" value="Tryp_SPc"/>
    <property type="match status" value="1"/>
</dbReference>
<organism evidence="9">
    <name type="scientific">Periplaneta americana</name>
    <name type="common">American cockroach</name>
    <name type="synonym">Blatta americana</name>
    <dbReference type="NCBI Taxonomy" id="6978"/>
    <lineage>
        <taxon>Eukaryota</taxon>
        <taxon>Metazoa</taxon>
        <taxon>Ecdysozoa</taxon>
        <taxon>Arthropoda</taxon>
        <taxon>Hexapoda</taxon>
        <taxon>Insecta</taxon>
        <taxon>Pterygota</taxon>
        <taxon>Neoptera</taxon>
        <taxon>Polyneoptera</taxon>
        <taxon>Dictyoptera</taxon>
        <taxon>Blattodea</taxon>
        <taxon>Blattoidea</taxon>
        <taxon>Blattidae</taxon>
        <taxon>Blattinae</taxon>
        <taxon>Periplaneta</taxon>
    </lineage>
</organism>
<dbReference type="InterPro" id="IPR001254">
    <property type="entry name" value="Trypsin_dom"/>
</dbReference>
<dbReference type="KEGG" id="pame:138698103"/>
<dbReference type="InterPro" id="IPR018114">
    <property type="entry name" value="TRYPSIN_HIS"/>
</dbReference>
<feature type="domain" description="Peptidase S1" evidence="8">
    <location>
        <begin position="30"/>
        <end position="254"/>
    </location>
</feature>
<feature type="chain" id="PRO_5015183788" evidence="7">
    <location>
        <begin position="17"/>
        <end position="256"/>
    </location>
</feature>
<evidence type="ECO:0000259" key="8">
    <source>
        <dbReference type="PROSITE" id="PS50240"/>
    </source>
</evidence>
<accession>A0A2P0XIZ8</accession>
<dbReference type="FunFam" id="2.40.10.10:FF:000034">
    <property type="entry name" value="Eupolytin"/>
    <property type="match status" value="1"/>
</dbReference>
<evidence type="ECO:0000256" key="5">
    <source>
        <dbReference type="ARBA" id="ARBA00023157"/>
    </source>
</evidence>
<reference evidence="9" key="1">
    <citation type="submission" date="2017-02" db="EMBL/GenBank/DDBJ databases">
        <title>Prediction and expression profiling of allergens in Periplaneta americana developmental transcriptome.</title>
        <authorList>
            <person name="Song X."/>
            <person name="Li W."/>
        </authorList>
    </citation>
    <scope>NUCLEOTIDE SEQUENCE</scope>
</reference>
<dbReference type="SUPFAM" id="SSF50494">
    <property type="entry name" value="Trypsin-like serine proteases"/>
    <property type="match status" value="1"/>
</dbReference>
<dbReference type="InterPro" id="IPR033116">
    <property type="entry name" value="TRYPSIN_SER"/>
</dbReference>
<dbReference type="GO" id="GO:0004252">
    <property type="term" value="F:serine-type endopeptidase activity"/>
    <property type="evidence" value="ECO:0007669"/>
    <property type="project" value="InterPro"/>
</dbReference>
<keyword evidence="4 6" id="KW-0720">Serine protease</keyword>
<dbReference type="AlphaFoldDB" id="A0A2P0XIZ8"/>
<dbReference type="PROSITE" id="PS00135">
    <property type="entry name" value="TRYPSIN_SER"/>
    <property type="match status" value="1"/>
</dbReference>
<dbReference type="InterPro" id="IPR043504">
    <property type="entry name" value="Peptidase_S1_PA_chymotrypsin"/>
</dbReference>
<dbReference type="PRINTS" id="PR00722">
    <property type="entry name" value="CHYMOTRYPSIN"/>
</dbReference>
<dbReference type="PROSITE" id="PS50240">
    <property type="entry name" value="TRYPSIN_DOM"/>
    <property type="match status" value="1"/>
</dbReference>
<keyword evidence="5" id="KW-1015">Disulfide bond</keyword>
<dbReference type="Pfam" id="PF00089">
    <property type="entry name" value="Trypsin"/>
    <property type="match status" value="1"/>
</dbReference>
<evidence type="ECO:0000256" key="7">
    <source>
        <dbReference type="SAM" id="SignalP"/>
    </source>
</evidence>
<feature type="signal peptide" evidence="7">
    <location>
        <begin position="1"/>
        <end position="16"/>
    </location>
</feature>